<protein>
    <submittedName>
        <fullName evidence="2">Uncharacterized protein</fullName>
    </submittedName>
</protein>
<feature type="transmembrane region" description="Helical" evidence="1">
    <location>
        <begin position="7"/>
        <end position="26"/>
    </location>
</feature>
<organism evidence="2">
    <name type="scientific">marine sediment metagenome</name>
    <dbReference type="NCBI Taxonomy" id="412755"/>
    <lineage>
        <taxon>unclassified sequences</taxon>
        <taxon>metagenomes</taxon>
        <taxon>ecological metagenomes</taxon>
    </lineage>
</organism>
<name>A0A0F8XHU2_9ZZZZ</name>
<sequence>MNYEWKDVLIAIVLFAFIQTGLIYWISDGFVNLDHWAFKA</sequence>
<keyword evidence="1" id="KW-0472">Membrane</keyword>
<dbReference type="EMBL" id="LAZR01062889">
    <property type="protein sequence ID" value="KKK60595.1"/>
    <property type="molecule type" value="Genomic_DNA"/>
</dbReference>
<keyword evidence="1" id="KW-0812">Transmembrane</keyword>
<comment type="caution">
    <text evidence="2">The sequence shown here is derived from an EMBL/GenBank/DDBJ whole genome shotgun (WGS) entry which is preliminary data.</text>
</comment>
<dbReference type="AlphaFoldDB" id="A0A0F8XHU2"/>
<feature type="non-terminal residue" evidence="2">
    <location>
        <position position="40"/>
    </location>
</feature>
<accession>A0A0F8XHU2</accession>
<proteinExistence type="predicted"/>
<reference evidence="2" key="1">
    <citation type="journal article" date="2015" name="Nature">
        <title>Complex archaea that bridge the gap between prokaryotes and eukaryotes.</title>
        <authorList>
            <person name="Spang A."/>
            <person name="Saw J.H."/>
            <person name="Jorgensen S.L."/>
            <person name="Zaremba-Niedzwiedzka K."/>
            <person name="Martijn J."/>
            <person name="Lind A.E."/>
            <person name="van Eijk R."/>
            <person name="Schleper C."/>
            <person name="Guy L."/>
            <person name="Ettema T.J."/>
        </authorList>
    </citation>
    <scope>NUCLEOTIDE SEQUENCE</scope>
</reference>
<evidence type="ECO:0000256" key="1">
    <source>
        <dbReference type="SAM" id="Phobius"/>
    </source>
</evidence>
<evidence type="ECO:0000313" key="2">
    <source>
        <dbReference type="EMBL" id="KKK60595.1"/>
    </source>
</evidence>
<keyword evidence="1" id="KW-1133">Transmembrane helix</keyword>
<gene>
    <name evidence="2" type="ORF">LCGC14_3022800</name>
</gene>